<evidence type="ECO:0000256" key="5">
    <source>
        <dbReference type="ARBA" id="ARBA00035110"/>
    </source>
</evidence>
<dbReference type="GO" id="GO:0039666">
    <property type="term" value="P:virion attachment to host cell pilus"/>
    <property type="evidence" value="ECO:0007669"/>
    <property type="project" value="UniProtKB-KW"/>
</dbReference>
<feature type="region of interest" description="Disordered" evidence="6">
    <location>
        <begin position="42"/>
        <end position="74"/>
    </location>
</feature>
<accession>A0A8S5L4E0</accession>
<keyword evidence="2" id="KW-1161">Viral attachment to host cell</keyword>
<name>A0A8S5L4E0_9VIRU</name>
<dbReference type="GeneID" id="80400481"/>
<dbReference type="EMBL" id="BK014144">
    <property type="protein sequence ID" value="DAD52574.1"/>
    <property type="molecule type" value="Genomic_RNA"/>
</dbReference>
<evidence type="ECO:0000256" key="1">
    <source>
        <dbReference type="ARBA" id="ARBA00022581"/>
    </source>
</evidence>
<dbReference type="InterPro" id="IPR005563">
    <property type="entry name" value="A_protein"/>
</dbReference>
<keyword evidence="3" id="KW-0946">Virion</keyword>
<protein>
    <submittedName>
        <fullName evidence="7">Maturation protein</fullName>
    </submittedName>
</protein>
<dbReference type="KEGG" id="vg:80400481"/>
<evidence type="ECO:0000256" key="6">
    <source>
        <dbReference type="SAM" id="MobiDB-lite"/>
    </source>
</evidence>
<organism evidence="7 8">
    <name type="scientific">ssRNA phage SRR6960509_17</name>
    <dbReference type="NCBI Taxonomy" id="2786528"/>
    <lineage>
        <taxon>Viruses</taxon>
        <taxon>Riboviria</taxon>
        <taxon>Orthornavirae</taxon>
        <taxon>Lenarviricota</taxon>
        <taxon>Leviviricetes</taxon>
        <taxon>Timlovirales</taxon>
        <taxon>Steitzviridae</taxon>
        <taxon>Hodnevirus</taxon>
        <taxon>Hodnevirus caenivicinum</taxon>
        <taxon>Lyndovirus caenivicinum</taxon>
    </lineage>
</organism>
<evidence type="ECO:0000256" key="4">
    <source>
        <dbReference type="ARBA" id="ARBA00023296"/>
    </source>
</evidence>
<keyword evidence="8" id="KW-1185">Reference proteome</keyword>
<evidence type="ECO:0000256" key="3">
    <source>
        <dbReference type="ARBA" id="ARBA00023104"/>
    </source>
</evidence>
<evidence type="ECO:0000256" key="2">
    <source>
        <dbReference type="ARBA" id="ARBA00022804"/>
    </source>
</evidence>
<reference evidence="7" key="1">
    <citation type="submission" date="2020-09" db="EMBL/GenBank/DDBJ databases">
        <title>Leviviricetes taxonomy.</title>
        <authorList>
            <person name="Stockdale S.R."/>
            <person name="Callanan J."/>
            <person name="Adriaenssens E.M."/>
            <person name="Kuhn J.H."/>
            <person name="Rumnieks J."/>
            <person name="Shkoporov A."/>
            <person name="Draper L.A."/>
            <person name="Ross P."/>
            <person name="Hill C."/>
        </authorList>
    </citation>
    <scope>NUCLEOTIDE SEQUENCE</scope>
</reference>
<evidence type="ECO:0000313" key="7">
    <source>
        <dbReference type="EMBL" id="DAD52574.1"/>
    </source>
</evidence>
<dbReference type="Proteomes" id="UP000676489">
    <property type="component" value="Segment"/>
</dbReference>
<keyword evidence="4" id="KW-1160">Virus entry into host cell</keyword>
<evidence type="ECO:0000313" key="8">
    <source>
        <dbReference type="Proteomes" id="UP000676489"/>
    </source>
</evidence>
<proteinExistence type="inferred from homology"/>
<dbReference type="RefSeq" id="YP_010770908.1">
    <property type="nucleotide sequence ID" value="NC_074428.1"/>
</dbReference>
<keyword evidence="3" id="KW-1175">Viral attachment to host cell pilus</keyword>
<comment type="similarity">
    <text evidence="5">Belongs to the Leviviricetes maturation protein family.</text>
</comment>
<gene>
    <name evidence="7" type="primary">SRR6960509_17_1</name>
</gene>
<dbReference type="Pfam" id="PF03863">
    <property type="entry name" value="Phage_mat-A"/>
    <property type="match status" value="1"/>
</dbReference>
<sequence length="436" mass="49210">MTVKRRNYIIDAGTSQYSIVDDLGHVVYKAEGSTVFYGLQETTSESHRWPPSRRDRDLDVGGDFSSRKTSGHTPGTYIRVQSAPPGTPGTTIRYWEGHFYPYYSESPYWIGTLFPTAAPSLGEMIVDGSTAIARANPVRQRASLAVGVAELARDGIPFRGLVGSRISGWRDAAGRLLDLFNRARSSPARVASELYLEYQFGFRPLVHDIQDFIRQATSLNETVRQLHRDNDRVVRRRYRFPSQATRTTVMSGVPSYGAPVLDTYLYAAPGRLEWIWEHREERSFSGAFRYHIPFNLTGTFAEHRAQGRALARIIFGVDLNIQTVYQAAPWSWALDWVSNTGDVIANIVSHQEDGLVMKYGYQSQHNIDDNIFTLSDIEFTYPPGKHTFMQSLAGETKNRIRATPYGFGLNVDHFTDRQWALIAALGISRTPRSLNL</sequence>
<keyword evidence="1" id="KW-0945">Host-virus interaction</keyword>
<feature type="compositionally biased region" description="Basic and acidic residues" evidence="6">
    <location>
        <begin position="44"/>
        <end position="59"/>
    </location>
</feature>